<dbReference type="SMART" id="SM00901">
    <property type="entry name" value="FRG"/>
    <property type="match status" value="1"/>
</dbReference>
<dbReference type="Pfam" id="PF08867">
    <property type="entry name" value="FRG"/>
    <property type="match status" value="1"/>
</dbReference>
<dbReference type="EMBL" id="FLTX01000023">
    <property type="protein sequence ID" value="SBV50774.1"/>
    <property type="molecule type" value="Genomic_DNA"/>
</dbReference>
<gene>
    <name evidence="2" type="ORF">XBLMG947_1556</name>
</gene>
<accession>A0A1C3NKE5</accession>
<proteinExistence type="predicted"/>
<reference evidence="2 3" key="1">
    <citation type="submission" date="2016-06" db="EMBL/GenBank/DDBJ databases">
        <authorList>
            <person name="Kjaerup R.B."/>
            <person name="Dalgaard T.S."/>
            <person name="Juul-Madsen H.R."/>
        </authorList>
    </citation>
    <scope>NUCLEOTIDE SEQUENCE [LARGE SCALE GENOMIC DNA]</scope>
    <source>
        <strain evidence="2">LMG947</strain>
    </source>
</reference>
<organism evidence="2 3">
    <name type="scientific">Xanthomonas bromi</name>
    <dbReference type="NCBI Taxonomy" id="56449"/>
    <lineage>
        <taxon>Bacteria</taxon>
        <taxon>Pseudomonadati</taxon>
        <taxon>Pseudomonadota</taxon>
        <taxon>Gammaproteobacteria</taxon>
        <taxon>Lysobacterales</taxon>
        <taxon>Lysobacteraceae</taxon>
        <taxon>Xanthomonas</taxon>
    </lineage>
</organism>
<evidence type="ECO:0000313" key="3">
    <source>
        <dbReference type="Proteomes" id="UP000092503"/>
    </source>
</evidence>
<dbReference type="AlphaFoldDB" id="A0A1C3NKE5"/>
<feature type="domain" description="FRG" evidence="1">
    <location>
        <begin position="33"/>
        <end position="153"/>
    </location>
</feature>
<name>A0A1C3NKE5_9XANT</name>
<dbReference type="RefSeq" id="WP_181093140.1">
    <property type="nucleotide sequence ID" value="NZ_FLTX01000023.1"/>
</dbReference>
<protein>
    <recommendedName>
        <fullName evidence="1">FRG domain-containing protein</fullName>
    </recommendedName>
</protein>
<dbReference type="InterPro" id="IPR014966">
    <property type="entry name" value="FRG-dom"/>
</dbReference>
<evidence type="ECO:0000313" key="2">
    <source>
        <dbReference type="EMBL" id="SBV50774.1"/>
    </source>
</evidence>
<dbReference type="Proteomes" id="UP000092503">
    <property type="component" value="Unassembled WGS sequence"/>
</dbReference>
<sequence>MEERKVSSLHDLEQCAEALKTECSLRSSDGDRYVSPVLFRGQSRAEWKLETTLERFGKKDLSLEEYARYLARVKPGIEAYTDRLFEFNLGNQRVPGSTFPLSQISLLAGQYEFMVYLRHHGFPTPLLDWSRSLYVALFFACSGQDHQDDSALYMYVENLGFGKGGMVGSPEIATLGQYVTAHKRHFIQQSEYTACIGKFDGEWCFSQHESAMGGVAGRQDRLEKFVIPAELRRSILRQLDAMNINPFSLFGTEESLMQMLAFREISD</sequence>
<evidence type="ECO:0000259" key="1">
    <source>
        <dbReference type="SMART" id="SM00901"/>
    </source>
</evidence>